<name>A0A6G4WLZ3_9HYPH</name>
<keyword evidence="1" id="KW-0229">DNA integration</keyword>
<comment type="caution">
    <text evidence="7">The sequence shown here is derived from an EMBL/GenBank/DDBJ whole genome shotgun (WGS) entry which is preliminary data.</text>
</comment>
<evidence type="ECO:0000313" key="8">
    <source>
        <dbReference type="Proteomes" id="UP001642900"/>
    </source>
</evidence>
<dbReference type="Proteomes" id="UP001642900">
    <property type="component" value="Unassembled WGS sequence"/>
</dbReference>
<feature type="domain" description="Tyr recombinase" evidence="5">
    <location>
        <begin position="221"/>
        <end position="405"/>
    </location>
</feature>
<keyword evidence="2 4" id="KW-0238">DNA-binding</keyword>
<dbReference type="SUPFAM" id="SSF56349">
    <property type="entry name" value="DNA breaking-rejoining enzymes"/>
    <property type="match status" value="1"/>
</dbReference>
<dbReference type="PANTHER" id="PTHR30349">
    <property type="entry name" value="PHAGE INTEGRASE-RELATED"/>
    <property type="match status" value="1"/>
</dbReference>
<dbReference type="InterPro" id="IPR044068">
    <property type="entry name" value="CB"/>
</dbReference>
<dbReference type="GO" id="GO:0015074">
    <property type="term" value="P:DNA integration"/>
    <property type="evidence" value="ECO:0007669"/>
    <property type="project" value="UniProtKB-KW"/>
</dbReference>
<dbReference type="InterPro" id="IPR011010">
    <property type="entry name" value="DNA_brk_join_enz"/>
</dbReference>
<keyword evidence="3" id="KW-0233">DNA recombination</keyword>
<evidence type="ECO:0000259" key="5">
    <source>
        <dbReference type="PROSITE" id="PS51898"/>
    </source>
</evidence>
<organism evidence="7 8">
    <name type="scientific">Allomesorhizobium camelthorni</name>
    <dbReference type="NCBI Taxonomy" id="475069"/>
    <lineage>
        <taxon>Bacteria</taxon>
        <taxon>Pseudomonadati</taxon>
        <taxon>Pseudomonadota</taxon>
        <taxon>Alphaproteobacteria</taxon>
        <taxon>Hyphomicrobiales</taxon>
        <taxon>Phyllobacteriaceae</taxon>
        <taxon>Allomesorhizobium</taxon>
    </lineage>
</organism>
<dbReference type="GO" id="GO:0006310">
    <property type="term" value="P:DNA recombination"/>
    <property type="evidence" value="ECO:0007669"/>
    <property type="project" value="UniProtKB-KW"/>
</dbReference>
<evidence type="ECO:0000259" key="6">
    <source>
        <dbReference type="PROSITE" id="PS51900"/>
    </source>
</evidence>
<dbReference type="CDD" id="cd01188">
    <property type="entry name" value="INT_RitA_C_like"/>
    <property type="match status" value="1"/>
</dbReference>
<gene>
    <name evidence="7" type="ORF">G6N73_32070</name>
</gene>
<dbReference type="InterPro" id="IPR002104">
    <property type="entry name" value="Integrase_catalytic"/>
</dbReference>
<evidence type="ECO:0000256" key="4">
    <source>
        <dbReference type="PROSITE-ProRule" id="PRU01248"/>
    </source>
</evidence>
<dbReference type="AlphaFoldDB" id="A0A6G4WLZ3"/>
<evidence type="ECO:0000256" key="3">
    <source>
        <dbReference type="ARBA" id="ARBA00023172"/>
    </source>
</evidence>
<dbReference type="GO" id="GO:0003677">
    <property type="term" value="F:DNA binding"/>
    <property type="evidence" value="ECO:0007669"/>
    <property type="project" value="UniProtKB-UniRule"/>
</dbReference>
<dbReference type="Gene3D" id="1.10.150.130">
    <property type="match status" value="1"/>
</dbReference>
<dbReference type="PANTHER" id="PTHR30349:SF90">
    <property type="entry name" value="TYROSINE RECOMBINASE XERD"/>
    <property type="match status" value="1"/>
</dbReference>
<reference evidence="7 8" key="1">
    <citation type="submission" date="2020-02" db="EMBL/GenBank/DDBJ databases">
        <title>Genome sequence of strain CCNWXJ40-4.</title>
        <authorList>
            <person name="Gao J."/>
            <person name="Sun J."/>
        </authorList>
    </citation>
    <scope>NUCLEOTIDE SEQUENCE [LARGE SCALE GENOMIC DNA]</scope>
    <source>
        <strain evidence="7 8">CCNWXJ 40-4</strain>
    </source>
</reference>
<dbReference type="InterPro" id="IPR010998">
    <property type="entry name" value="Integrase_recombinase_N"/>
</dbReference>
<evidence type="ECO:0000313" key="7">
    <source>
        <dbReference type="EMBL" id="NGO55619.1"/>
    </source>
</evidence>
<dbReference type="EMBL" id="JAAKZF010000112">
    <property type="protein sequence ID" value="NGO55619.1"/>
    <property type="molecule type" value="Genomic_DNA"/>
</dbReference>
<proteinExistence type="predicted"/>
<dbReference type="RefSeq" id="WP_165033969.1">
    <property type="nucleotide sequence ID" value="NZ_JAAKZF010000112.1"/>
</dbReference>
<dbReference type="InterPro" id="IPR050090">
    <property type="entry name" value="Tyrosine_recombinase_XerCD"/>
</dbReference>
<sequence length="412" mass="46543">MTNAYDLNSGRLRQRFDDWRYRPSVRLYISRMQDDGYSRPHTYNSTRAVGEFARWLMDEHGNGGDVNEYTISQYLAVRAQRRTLPNGYRAALSRLLFLLRESGDVPPATPKRDQHQEVIAAFGQYLQHRRGLQLRTIASQTWHALPFLREIWGGGDRELRTIKRLDVVQYVERRARRRSARTTQTMCTGLRSFLRYLHAEGLVDDDLASAVPSLRTWKHATLPTFLTAPQLDAVLAHCDRSTAAGRRDYAILLMLVRLGLRANEVATLKLDDIDWESGLFSIQGKGRQQAVMPLPTDVGTAIVDYLQNGRPSSACRQVFLRADTPCTAFPSAGGVVLIARRAIKRAGISGLAHHGSHVFRHTLATSMIRTGATLTEIGQILRHQHHDTTRIYAKVDLPRLRMLSLAWPGGAQ</sequence>
<keyword evidence="8" id="KW-1185">Reference proteome</keyword>
<dbReference type="PROSITE" id="PS51898">
    <property type="entry name" value="TYR_RECOMBINASE"/>
    <property type="match status" value="1"/>
</dbReference>
<accession>A0A6G4WLZ3</accession>
<protein>
    <submittedName>
        <fullName evidence="7">Tyrosine-type recombinase/integrase</fullName>
    </submittedName>
</protein>
<dbReference type="Gene3D" id="1.10.443.10">
    <property type="entry name" value="Intergrase catalytic core"/>
    <property type="match status" value="1"/>
</dbReference>
<dbReference type="PROSITE" id="PS51900">
    <property type="entry name" value="CB"/>
    <property type="match status" value="1"/>
</dbReference>
<dbReference type="InterPro" id="IPR013762">
    <property type="entry name" value="Integrase-like_cat_sf"/>
</dbReference>
<feature type="domain" description="Core-binding (CB)" evidence="6">
    <location>
        <begin position="113"/>
        <end position="198"/>
    </location>
</feature>
<evidence type="ECO:0000256" key="1">
    <source>
        <dbReference type="ARBA" id="ARBA00022908"/>
    </source>
</evidence>
<evidence type="ECO:0000256" key="2">
    <source>
        <dbReference type="ARBA" id="ARBA00023125"/>
    </source>
</evidence>
<dbReference type="Pfam" id="PF00589">
    <property type="entry name" value="Phage_integrase"/>
    <property type="match status" value="1"/>
</dbReference>